<keyword evidence="6 10" id="KW-1133">Transmembrane helix</keyword>
<keyword evidence="11" id="KW-0969">Cilium</keyword>
<evidence type="ECO:0000313" key="11">
    <source>
        <dbReference type="EMBL" id="STO08451.1"/>
    </source>
</evidence>
<evidence type="ECO:0000256" key="4">
    <source>
        <dbReference type="ARBA" id="ARBA00022475"/>
    </source>
</evidence>
<dbReference type="PANTHER" id="PTHR30065">
    <property type="entry name" value="FLAGELLAR BIOSYNTHETIC PROTEIN FLIR"/>
    <property type="match status" value="1"/>
</dbReference>
<dbReference type="STRING" id="1397694.GCA_000702585_02318"/>
<gene>
    <name evidence="11" type="primary">fliR</name>
    <name evidence="11" type="ORF">NCTC13163_01822</name>
</gene>
<protein>
    <recommendedName>
        <fullName evidence="3 9">Flagellar biosynthetic protein FliR</fullName>
    </recommendedName>
</protein>
<dbReference type="AlphaFoldDB" id="A0A377FUG0"/>
<dbReference type="RefSeq" id="WP_024370118.1">
    <property type="nucleotide sequence ID" value="NZ_UGGP01000001.1"/>
</dbReference>
<sequence>MNAVDFISLYGLTFARLSGFFVSVPLFSSRQLPVMHRVAFSALLAYYAMFTVTEPIQMSEAFIVQVLYEVLIGLLLGILINILFFAPQIAGGVIDLQLGLAMASAYDPMFGGQSPLIGRFYYIFTLFIMLSTNMHLLLIDGIYYSFQIYPPGQPMINFTEASLMMAVKVVTMTMLVALQLALPMMASLLLVDLALGFLAKSAPQFNIFAIGFSFKLIAGFSVMVVMMGLTLNGISQFIPLLQDVLRDFMTLLGDVS</sequence>
<dbReference type="Pfam" id="PF01311">
    <property type="entry name" value="Bac_export_1"/>
    <property type="match status" value="1"/>
</dbReference>
<keyword evidence="11" id="KW-0966">Cell projection</keyword>
<keyword evidence="5 10" id="KW-0812">Transmembrane</keyword>
<dbReference type="Proteomes" id="UP000254060">
    <property type="component" value="Unassembled WGS sequence"/>
</dbReference>
<comment type="function">
    <text evidence="1 10">Role in flagellar biosynthesis.</text>
</comment>
<dbReference type="InterPro" id="IPR006303">
    <property type="entry name" value="FliR"/>
</dbReference>
<dbReference type="NCBIfam" id="TIGR01400">
    <property type="entry name" value="fliR"/>
    <property type="match status" value="1"/>
</dbReference>
<keyword evidence="7 10" id="KW-0472">Membrane</keyword>
<evidence type="ECO:0000256" key="8">
    <source>
        <dbReference type="ARBA" id="ARBA00023143"/>
    </source>
</evidence>
<dbReference type="EMBL" id="UGGP01000001">
    <property type="protein sequence ID" value="STO08451.1"/>
    <property type="molecule type" value="Genomic_DNA"/>
</dbReference>
<reference evidence="11 12" key="1">
    <citation type="submission" date="2018-06" db="EMBL/GenBank/DDBJ databases">
        <authorList>
            <consortium name="Pathogen Informatics"/>
            <person name="Doyle S."/>
        </authorList>
    </citation>
    <scope>NUCLEOTIDE SEQUENCE [LARGE SCALE GENOMIC DNA]</scope>
    <source>
        <strain evidence="11 12">NCTC13163</strain>
    </source>
</reference>
<keyword evidence="8 10" id="KW-0975">Bacterial flagellum</keyword>
<evidence type="ECO:0000256" key="1">
    <source>
        <dbReference type="ARBA" id="ARBA00002578"/>
    </source>
</evidence>
<feature type="transmembrane region" description="Helical" evidence="10">
    <location>
        <begin position="34"/>
        <end position="50"/>
    </location>
</feature>
<dbReference type="PRINTS" id="PR00953">
    <property type="entry name" value="TYPE3IMRPROT"/>
</dbReference>
<evidence type="ECO:0000256" key="10">
    <source>
        <dbReference type="RuleBase" id="RU362071"/>
    </source>
</evidence>
<evidence type="ECO:0000256" key="5">
    <source>
        <dbReference type="ARBA" id="ARBA00022692"/>
    </source>
</evidence>
<accession>A0A377FUG0</accession>
<feature type="transmembrane region" description="Helical" evidence="10">
    <location>
        <begin position="120"/>
        <end position="146"/>
    </location>
</feature>
<evidence type="ECO:0000256" key="2">
    <source>
        <dbReference type="ARBA" id="ARBA00009772"/>
    </source>
</evidence>
<dbReference type="PANTHER" id="PTHR30065:SF1">
    <property type="entry name" value="SURFACE PRESENTATION OF ANTIGENS PROTEIN SPAR"/>
    <property type="match status" value="1"/>
</dbReference>
<dbReference type="GO" id="GO:0006605">
    <property type="term" value="P:protein targeting"/>
    <property type="evidence" value="ECO:0007669"/>
    <property type="project" value="UniProtKB-UniRule"/>
</dbReference>
<evidence type="ECO:0000256" key="7">
    <source>
        <dbReference type="ARBA" id="ARBA00023136"/>
    </source>
</evidence>
<feature type="transmembrane region" description="Helical" evidence="10">
    <location>
        <begin position="207"/>
        <end position="231"/>
    </location>
</feature>
<evidence type="ECO:0000256" key="9">
    <source>
        <dbReference type="NCBIfam" id="TIGR01400"/>
    </source>
</evidence>
<evidence type="ECO:0000313" key="12">
    <source>
        <dbReference type="Proteomes" id="UP000254060"/>
    </source>
</evidence>
<organism evidence="11 12">
    <name type="scientific">Exiguobacterium aurantiacum</name>
    <dbReference type="NCBI Taxonomy" id="33987"/>
    <lineage>
        <taxon>Bacteria</taxon>
        <taxon>Bacillati</taxon>
        <taxon>Bacillota</taxon>
        <taxon>Bacilli</taxon>
        <taxon>Bacillales</taxon>
        <taxon>Bacillales Family XII. Incertae Sedis</taxon>
        <taxon>Exiguobacterium</taxon>
    </lineage>
</organism>
<evidence type="ECO:0000256" key="6">
    <source>
        <dbReference type="ARBA" id="ARBA00022989"/>
    </source>
</evidence>
<comment type="similarity">
    <text evidence="2 10">Belongs to the FliR/MopE/SpaR family.</text>
</comment>
<keyword evidence="4 10" id="KW-1003">Cell membrane</keyword>
<feature type="transmembrane region" description="Helical" evidence="10">
    <location>
        <begin position="6"/>
        <end position="27"/>
    </location>
</feature>
<dbReference type="GO" id="GO:0044780">
    <property type="term" value="P:bacterial-type flagellum assembly"/>
    <property type="evidence" value="ECO:0007669"/>
    <property type="project" value="UniProtKB-UniRule"/>
</dbReference>
<comment type="subcellular location">
    <subcellularLocation>
        <location evidence="10">Cell membrane</location>
        <topology evidence="10">Multi-pass membrane protein</topology>
    </subcellularLocation>
    <subcellularLocation>
        <location evidence="10">Bacterial flagellum basal body</location>
    </subcellularLocation>
</comment>
<dbReference type="GO" id="GO:0005886">
    <property type="term" value="C:plasma membrane"/>
    <property type="evidence" value="ECO:0007669"/>
    <property type="project" value="UniProtKB-SubCell"/>
</dbReference>
<keyword evidence="11" id="KW-0282">Flagellum</keyword>
<dbReference type="InterPro" id="IPR002010">
    <property type="entry name" value="T3SS_IM_R"/>
</dbReference>
<name>A0A377FUG0_9BACL</name>
<feature type="transmembrane region" description="Helical" evidence="10">
    <location>
        <begin position="62"/>
        <end position="86"/>
    </location>
</feature>
<evidence type="ECO:0000256" key="3">
    <source>
        <dbReference type="ARBA" id="ARBA00021717"/>
    </source>
</evidence>
<dbReference type="GO" id="GO:0009425">
    <property type="term" value="C:bacterial-type flagellum basal body"/>
    <property type="evidence" value="ECO:0007669"/>
    <property type="project" value="UniProtKB-SubCell"/>
</dbReference>
<feature type="transmembrane region" description="Helical" evidence="10">
    <location>
        <begin position="166"/>
        <end position="195"/>
    </location>
</feature>
<dbReference type="OrthoDB" id="9807748at2"/>
<proteinExistence type="inferred from homology"/>